<evidence type="ECO:0000313" key="3">
    <source>
        <dbReference type="EMBL" id="CAI8036527.1"/>
    </source>
</evidence>
<feature type="region of interest" description="Disordered" evidence="1">
    <location>
        <begin position="12"/>
        <end position="41"/>
    </location>
</feature>
<dbReference type="Proteomes" id="UP001174909">
    <property type="component" value="Unassembled WGS sequence"/>
</dbReference>
<accession>A0AA35SW59</accession>
<dbReference type="PROSITE" id="PS51340">
    <property type="entry name" value="MOSC"/>
    <property type="match status" value="1"/>
</dbReference>
<evidence type="ECO:0000256" key="1">
    <source>
        <dbReference type="SAM" id="MobiDB-lite"/>
    </source>
</evidence>
<dbReference type="InterPro" id="IPR011037">
    <property type="entry name" value="Pyrv_Knase-like_insert_dom_sf"/>
</dbReference>
<name>A0AA35SW59_GEOBA</name>
<dbReference type="AlphaFoldDB" id="A0AA35SW59"/>
<evidence type="ECO:0000259" key="2">
    <source>
        <dbReference type="PROSITE" id="PS51340"/>
    </source>
</evidence>
<gene>
    <name evidence="3" type="ORF">GBAR_LOCUS20468</name>
</gene>
<feature type="domain" description="MOSC" evidence="2">
    <location>
        <begin position="20"/>
        <end position="144"/>
    </location>
</feature>
<dbReference type="PANTHER" id="PTHR36930">
    <property type="entry name" value="METAL-SULFUR CLUSTER BIOSYNTHESIS PROTEINS YUAD-RELATED"/>
    <property type="match status" value="1"/>
</dbReference>
<sequence length="145" mass="15734">MQSGSIVNLHIARVKGTPPDPVDSARAVSAEGLEGDRSRNPRNLRQVLVMDKETLDRYGLEPGQVKENITVTGMDLSQATQGHVFFIGSSDNHVTLEVTGDCEPCQKMDALIPGLQKEIFGRRGILTVVLQGGEINIGDTIRLEP</sequence>
<dbReference type="InterPro" id="IPR052716">
    <property type="entry name" value="MOSC_domain"/>
</dbReference>
<dbReference type="PANTHER" id="PTHR36930:SF1">
    <property type="entry name" value="MOSC DOMAIN-CONTAINING PROTEIN"/>
    <property type="match status" value="1"/>
</dbReference>
<protein>
    <recommendedName>
        <fullName evidence="2">MOSC domain-containing protein</fullName>
    </recommendedName>
</protein>
<proteinExistence type="predicted"/>
<dbReference type="SUPFAM" id="SSF50800">
    <property type="entry name" value="PK beta-barrel domain-like"/>
    <property type="match status" value="1"/>
</dbReference>
<evidence type="ECO:0000313" key="4">
    <source>
        <dbReference type="Proteomes" id="UP001174909"/>
    </source>
</evidence>
<dbReference type="GO" id="GO:0030151">
    <property type="term" value="F:molybdenum ion binding"/>
    <property type="evidence" value="ECO:0007669"/>
    <property type="project" value="InterPro"/>
</dbReference>
<organism evidence="3 4">
    <name type="scientific">Geodia barretti</name>
    <name type="common">Barrett's horny sponge</name>
    <dbReference type="NCBI Taxonomy" id="519541"/>
    <lineage>
        <taxon>Eukaryota</taxon>
        <taxon>Metazoa</taxon>
        <taxon>Porifera</taxon>
        <taxon>Demospongiae</taxon>
        <taxon>Heteroscleromorpha</taxon>
        <taxon>Tetractinellida</taxon>
        <taxon>Astrophorina</taxon>
        <taxon>Geodiidae</taxon>
        <taxon>Geodia</taxon>
    </lineage>
</organism>
<reference evidence="3" key="1">
    <citation type="submission" date="2023-03" db="EMBL/GenBank/DDBJ databases">
        <authorList>
            <person name="Steffen K."/>
            <person name="Cardenas P."/>
        </authorList>
    </citation>
    <scope>NUCLEOTIDE SEQUENCE</scope>
</reference>
<comment type="caution">
    <text evidence="3">The sequence shown here is derived from an EMBL/GenBank/DDBJ whole genome shotgun (WGS) entry which is preliminary data.</text>
</comment>
<dbReference type="InterPro" id="IPR005302">
    <property type="entry name" value="MoCF_Sase_C"/>
</dbReference>
<keyword evidence="4" id="KW-1185">Reference proteome</keyword>
<dbReference type="EMBL" id="CASHTH010002875">
    <property type="protein sequence ID" value="CAI8036527.1"/>
    <property type="molecule type" value="Genomic_DNA"/>
</dbReference>
<dbReference type="GO" id="GO:0003824">
    <property type="term" value="F:catalytic activity"/>
    <property type="evidence" value="ECO:0007669"/>
    <property type="project" value="InterPro"/>
</dbReference>
<dbReference type="GO" id="GO:0030170">
    <property type="term" value="F:pyridoxal phosphate binding"/>
    <property type="evidence" value="ECO:0007669"/>
    <property type="project" value="InterPro"/>
</dbReference>
<dbReference type="Pfam" id="PF03473">
    <property type="entry name" value="MOSC"/>
    <property type="match status" value="1"/>
</dbReference>
<dbReference type="Gene3D" id="2.40.33.20">
    <property type="entry name" value="PK beta-barrel domain-like"/>
    <property type="match status" value="1"/>
</dbReference>